<dbReference type="CDD" id="cd02871">
    <property type="entry name" value="GH18_chitinase_D-like"/>
    <property type="match status" value="1"/>
</dbReference>
<dbReference type="SUPFAM" id="SSF51445">
    <property type="entry name" value="(Trans)glycosidases"/>
    <property type="match status" value="1"/>
</dbReference>
<dbReference type="SUPFAM" id="SSF51055">
    <property type="entry name" value="Carbohydrate binding domain"/>
    <property type="match status" value="1"/>
</dbReference>
<dbReference type="RefSeq" id="WP_237465006.1">
    <property type="nucleotide sequence ID" value="NZ_CAKLDI010000001.1"/>
</dbReference>
<dbReference type="InterPro" id="IPR017853">
    <property type="entry name" value="GH"/>
</dbReference>
<feature type="signal peptide" evidence="7">
    <location>
        <begin position="1"/>
        <end position="22"/>
    </location>
</feature>
<feature type="chain" id="PRO_5047434373" description="chitinase" evidence="7">
    <location>
        <begin position="23"/>
        <end position="844"/>
    </location>
</feature>
<dbReference type="InterPro" id="IPR011583">
    <property type="entry name" value="Chitinase_II/V-like_cat"/>
</dbReference>
<evidence type="ECO:0000313" key="9">
    <source>
        <dbReference type="EMBL" id="CAH0532895.1"/>
    </source>
</evidence>
<dbReference type="SMART" id="SM00636">
    <property type="entry name" value="Glyco_18"/>
    <property type="match status" value="1"/>
</dbReference>
<dbReference type="Gene3D" id="3.20.20.80">
    <property type="entry name" value="Glycosidases"/>
    <property type="match status" value="1"/>
</dbReference>
<protein>
    <recommendedName>
        <fullName evidence="2">chitinase</fullName>
        <ecNumber evidence="2">3.2.1.14</ecNumber>
    </recommendedName>
</protein>
<evidence type="ECO:0000256" key="6">
    <source>
        <dbReference type="RuleBase" id="RU000489"/>
    </source>
</evidence>
<accession>A0ABM8ZRH1</accession>
<evidence type="ECO:0000256" key="1">
    <source>
        <dbReference type="ARBA" id="ARBA00009121"/>
    </source>
</evidence>
<evidence type="ECO:0000256" key="2">
    <source>
        <dbReference type="ARBA" id="ARBA00012729"/>
    </source>
</evidence>
<dbReference type="InterPro" id="IPR050542">
    <property type="entry name" value="Glycosyl_Hydrlase18_Chitinase"/>
</dbReference>
<dbReference type="PROSITE" id="PS51910">
    <property type="entry name" value="GH18_2"/>
    <property type="match status" value="1"/>
</dbReference>
<keyword evidence="7" id="KW-0732">Signal</keyword>
<evidence type="ECO:0000313" key="10">
    <source>
        <dbReference type="Proteomes" id="UP000838672"/>
    </source>
</evidence>
<keyword evidence="10" id="KW-1185">Reference proteome</keyword>
<organism evidence="9 10">
    <name type="scientific">Vibrio stylophorae</name>
    <dbReference type="NCBI Taxonomy" id="659351"/>
    <lineage>
        <taxon>Bacteria</taxon>
        <taxon>Pseudomonadati</taxon>
        <taxon>Pseudomonadota</taxon>
        <taxon>Gammaproteobacteria</taxon>
        <taxon>Vibrionales</taxon>
        <taxon>Vibrionaceae</taxon>
        <taxon>Vibrio</taxon>
    </lineage>
</organism>
<name>A0ABM8ZRH1_9VIBR</name>
<dbReference type="CDD" id="cd12215">
    <property type="entry name" value="ChiC_BD"/>
    <property type="match status" value="1"/>
</dbReference>
<keyword evidence="3 6" id="KW-0378">Hydrolase</keyword>
<dbReference type="InterPro" id="IPR013783">
    <property type="entry name" value="Ig-like_fold"/>
</dbReference>
<dbReference type="Pfam" id="PF00704">
    <property type="entry name" value="Glyco_hydro_18"/>
    <property type="match status" value="1"/>
</dbReference>
<dbReference type="InterPro" id="IPR001223">
    <property type="entry name" value="Glyco_hydro18_cat"/>
</dbReference>
<dbReference type="InterPro" id="IPR003610">
    <property type="entry name" value="CBM5/12"/>
</dbReference>
<comment type="caution">
    <text evidence="9">The sequence shown here is derived from an EMBL/GenBank/DDBJ whole genome shotgun (WGS) entry which is preliminary data.</text>
</comment>
<dbReference type="SMART" id="SM00495">
    <property type="entry name" value="ChtBD3"/>
    <property type="match status" value="2"/>
</dbReference>
<dbReference type="PANTHER" id="PTHR45708:SF49">
    <property type="entry name" value="ENDOCHITINASE"/>
    <property type="match status" value="1"/>
</dbReference>
<dbReference type="PANTHER" id="PTHR45708">
    <property type="entry name" value="ENDOCHITINASE"/>
    <property type="match status" value="1"/>
</dbReference>
<evidence type="ECO:0000256" key="5">
    <source>
        <dbReference type="ARBA" id="ARBA00023295"/>
    </source>
</evidence>
<gene>
    <name evidence="9" type="ORF">VST7929_00742</name>
</gene>
<keyword evidence="4" id="KW-0119">Carbohydrate metabolism</keyword>
<dbReference type="EMBL" id="CAKLDI010000001">
    <property type="protein sequence ID" value="CAH0532895.1"/>
    <property type="molecule type" value="Genomic_DNA"/>
</dbReference>
<evidence type="ECO:0000256" key="7">
    <source>
        <dbReference type="SAM" id="SignalP"/>
    </source>
</evidence>
<dbReference type="Pfam" id="PF02839">
    <property type="entry name" value="CBM_5_12"/>
    <property type="match status" value="1"/>
</dbReference>
<dbReference type="Proteomes" id="UP000838672">
    <property type="component" value="Unassembled WGS sequence"/>
</dbReference>
<evidence type="ECO:0000256" key="3">
    <source>
        <dbReference type="ARBA" id="ARBA00022801"/>
    </source>
</evidence>
<sequence>MKRIVLASAIVSALAFSHQAAAADCSTLAEWKSNVAYTGGSEITRNQHAYRANWWTQGDQPENNAGQWQVWTDLGACSGANFAPEVAITSPANNAVLTVQDAVTFVAKASDKDGQVTQVEFLLNGQSLEVVTAAPYQVNWLAALGQYTLTAIATDDKGAISESKVSFLVKEAGAGIAPSVNLTSPQAGQSAQVGELVTLSADASDQDGLVSQVSFYVNETLVSTDTSAPYSATWTATAGKAQIRAEALDDDNLAGKSQVVTLEVQNAGSGGCAGVPAYVPGNTYNAGDEVAHLEQKYRCDVAGWCSSDSLWAYEPGKGAHWQDAWTGLGICAAKPVVTISAPAQDAVLLAGGMQTITATATDEDGTIAKVDFYLGQTLLGTVNKAPYQLDWTAVALGEQVIRVAATDNEGLVGESSVRVSVSDQPIVAQLTAPESGRTLGLGKATKISANATSLVSDVAQVDFLVNGQIVGSDKTAPYSVSWTPAAIGQATIVANAVDAAGNSAQSAGHTVNVVEYAQKRHKLIGYWHNFNNPSGCPFPLSEMSDDWDIIDIAFADNDRNSNGTVHFNLYSGDMHSSCAAIDPVKFKQDMAAWQAKGKVFVLSLGGAEGTITLNTDQDEVNFVNSLTAIIQEWGFDGLDVDLESGSNLLHGTQIQARLGRALKQIEANIGGDMYLTMAPEHPYVQGGMISYSGIWGAYIPVINEVRDTLDLLHVQLYNNGGLHNPYMQGSAPEGSVDMMVAASRMLTEGFELADGSYFAPLRDDQVAIGLPSGPSSANSGQAPIQNIIDALDCLSLGTKCGTIAPTKLSPNFGGVMTWSINWDRYDGFNFSVPVAQKLDEMNQR</sequence>
<evidence type="ECO:0000259" key="8">
    <source>
        <dbReference type="PROSITE" id="PS51910"/>
    </source>
</evidence>
<dbReference type="Gene3D" id="2.10.10.20">
    <property type="entry name" value="Carbohydrate-binding module superfamily 5/12"/>
    <property type="match status" value="1"/>
</dbReference>
<dbReference type="Gene3D" id="2.60.40.10">
    <property type="entry name" value="Immunoglobulins"/>
    <property type="match status" value="4"/>
</dbReference>
<dbReference type="PROSITE" id="PS01095">
    <property type="entry name" value="GH18_1"/>
    <property type="match status" value="1"/>
</dbReference>
<feature type="domain" description="GH18" evidence="8">
    <location>
        <begin position="521"/>
        <end position="844"/>
    </location>
</feature>
<reference evidence="9" key="1">
    <citation type="submission" date="2021-11" db="EMBL/GenBank/DDBJ databases">
        <authorList>
            <person name="Rodrigo-Torres L."/>
            <person name="Arahal R. D."/>
            <person name="Lucena T."/>
        </authorList>
    </citation>
    <scope>NUCLEOTIDE SEQUENCE</scope>
    <source>
        <strain evidence="9">CECT 7929</strain>
    </source>
</reference>
<dbReference type="EC" id="3.2.1.14" evidence="2"/>
<dbReference type="InterPro" id="IPR036573">
    <property type="entry name" value="CBM_sf_5/12"/>
</dbReference>
<dbReference type="InterPro" id="IPR001579">
    <property type="entry name" value="Glyco_hydro_18_chit_AS"/>
</dbReference>
<keyword evidence="5 6" id="KW-0326">Glycosidase</keyword>
<comment type="similarity">
    <text evidence="1">Belongs to the glycosyl hydrolase 18 family. Chitinase class II subfamily.</text>
</comment>
<dbReference type="Pfam" id="PF17957">
    <property type="entry name" value="Big_7"/>
    <property type="match status" value="4"/>
</dbReference>
<evidence type="ECO:0000256" key="4">
    <source>
        <dbReference type="ARBA" id="ARBA00023277"/>
    </source>
</evidence>
<proteinExistence type="inferred from homology"/>